<protein>
    <recommendedName>
        <fullName evidence="4">SAVED domain-containing protein</fullName>
    </recommendedName>
</protein>
<keyword evidence="1" id="KW-1133">Transmembrane helix</keyword>
<evidence type="ECO:0000256" key="1">
    <source>
        <dbReference type="SAM" id="Phobius"/>
    </source>
</evidence>
<reference evidence="2 3" key="1">
    <citation type="submission" date="2017-07" db="EMBL/GenBank/DDBJ databases">
        <title>Complete genome sequence of Actinoalloteichus hoggarensis DSM 45943, type strain of Actinoalloteichus hoggarensis.</title>
        <authorList>
            <person name="Ruckert C."/>
            <person name="Nouioui I."/>
            <person name="Willmese J."/>
            <person name="van Wezel G."/>
            <person name="Klenk H.-P."/>
            <person name="Kalinowski J."/>
            <person name="Zotchev S.B."/>
        </authorList>
    </citation>
    <scope>NUCLEOTIDE SEQUENCE [LARGE SCALE GENOMIC DNA]</scope>
    <source>
        <strain evidence="2 3">DSM 45943</strain>
    </source>
</reference>
<keyword evidence="3" id="KW-1185">Reference proteome</keyword>
<proteinExistence type="predicted"/>
<dbReference type="NCBIfam" id="NF033611">
    <property type="entry name" value="SAVED"/>
    <property type="match status" value="1"/>
</dbReference>
<gene>
    <name evidence="2" type="ORF">AHOG_19500</name>
</gene>
<dbReference type="InterPro" id="IPR040836">
    <property type="entry name" value="SAVED"/>
</dbReference>
<keyword evidence="1" id="KW-0472">Membrane</keyword>
<dbReference type="KEGG" id="ahg:AHOG_19500"/>
<evidence type="ECO:0000313" key="2">
    <source>
        <dbReference type="EMBL" id="ASO21522.1"/>
    </source>
</evidence>
<name>A0A221W6G4_9PSEU</name>
<dbReference type="Proteomes" id="UP000204221">
    <property type="component" value="Chromosome"/>
</dbReference>
<feature type="transmembrane region" description="Helical" evidence="1">
    <location>
        <begin position="60"/>
        <end position="79"/>
    </location>
</feature>
<accession>A0A221W6G4</accession>
<organism evidence="2 3">
    <name type="scientific">Actinoalloteichus hoggarensis</name>
    <dbReference type="NCBI Taxonomy" id="1470176"/>
    <lineage>
        <taxon>Bacteria</taxon>
        <taxon>Bacillati</taxon>
        <taxon>Actinomycetota</taxon>
        <taxon>Actinomycetes</taxon>
        <taxon>Pseudonocardiales</taxon>
        <taxon>Pseudonocardiaceae</taxon>
        <taxon>Actinoalloteichus</taxon>
    </lineage>
</organism>
<dbReference type="EMBL" id="CP022521">
    <property type="protein sequence ID" value="ASO21522.1"/>
    <property type="molecule type" value="Genomic_DNA"/>
</dbReference>
<sequence>MSGPPRLDVVGSGGTTARSSAGWALVTDGTAAVAVGATVAGGFGVEAAKSFVADEPAGRWWFVLAFVVGLGLVALGLGLRGRGRRRVRVGIVVTAADSRRELSQARQLEEQATAFSQSTCAVTLRAGIELSQDDVLDPRLVDALAEETRSGLTMAGRLAPDAARVNLIPTMRLHVGFWFGARLGHTHAREVMVHAMRQGNGSPAYFPAVSLRVGALGAEPLIVDRLTAVDDGDPTMVALAVDVQGFGDQFFDQVQAACRQYGIGYVLRLRRSSTDRLNEDTETFSGVVEQTCRAWRAAPLPEGARNGRHAIFLNGPVAIAVALGARLAAPEHDRWTAFTRTQGGSAYEPFPALSRP</sequence>
<evidence type="ECO:0000313" key="3">
    <source>
        <dbReference type="Proteomes" id="UP000204221"/>
    </source>
</evidence>
<keyword evidence="1" id="KW-0812">Transmembrane</keyword>
<evidence type="ECO:0008006" key="4">
    <source>
        <dbReference type="Google" id="ProtNLM"/>
    </source>
</evidence>
<dbReference type="AlphaFoldDB" id="A0A221W6G4"/>